<keyword evidence="4" id="KW-0670">Pyruvate</keyword>
<dbReference type="AlphaFoldDB" id="A0A1R3U777"/>
<dbReference type="InterPro" id="IPR034660">
    <property type="entry name" value="DinB/YfiT-like"/>
</dbReference>
<dbReference type="InterPro" id="IPR024344">
    <property type="entry name" value="MDMPI_metal-binding"/>
</dbReference>
<organism evidence="4 5">
    <name type="scientific">Agrobacterium rosae</name>
    <dbReference type="NCBI Taxonomy" id="1972867"/>
    <lineage>
        <taxon>Bacteria</taxon>
        <taxon>Pseudomonadati</taxon>
        <taxon>Pseudomonadota</taxon>
        <taxon>Alphaproteobacteria</taxon>
        <taxon>Hyphomicrobiales</taxon>
        <taxon>Rhizobiaceae</taxon>
        <taxon>Rhizobium/Agrobacterium group</taxon>
        <taxon>Agrobacterium</taxon>
    </lineage>
</organism>
<dbReference type="Pfam" id="PF11716">
    <property type="entry name" value="MDMPI_N"/>
    <property type="match status" value="1"/>
</dbReference>
<dbReference type="Pfam" id="PF07398">
    <property type="entry name" value="MDMPI_C"/>
    <property type="match status" value="1"/>
</dbReference>
<dbReference type="InterPro" id="IPR017517">
    <property type="entry name" value="Maleyloyr_isom"/>
</dbReference>
<dbReference type="Gene3D" id="3.30.1050.20">
    <property type="match status" value="1"/>
</dbReference>
<protein>
    <submittedName>
        <fullName evidence="4">Mycothiol-dependent maleylpyruvate isomerase</fullName>
    </submittedName>
</protein>
<dbReference type="STRING" id="1907666.DSM25559_4879"/>
<feature type="domain" description="MDMPI C-terminal" evidence="2">
    <location>
        <begin position="179"/>
        <end position="241"/>
    </location>
</feature>
<feature type="domain" description="Mycothiol-dependent maleylpyruvate isomerase metal-binding" evidence="3">
    <location>
        <begin position="39"/>
        <end position="171"/>
    </location>
</feature>
<dbReference type="EMBL" id="FMUE01000020">
    <property type="protein sequence ID" value="SCX35277.1"/>
    <property type="molecule type" value="Genomic_DNA"/>
</dbReference>
<dbReference type="RefSeq" id="WP_077122841.1">
    <property type="nucleotide sequence ID" value="NZ_FMUE01000020.1"/>
</dbReference>
<dbReference type="SUPFAM" id="SSF55718">
    <property type="entry name" value="SCP-like"/>
    <property type="match status" value="1"/>
</dbReference>
<keyword evidence="4" id="KW-0413">Isomerase</keyword>
<proteinExistence type="predicted"/>
<gene>
    <name evidence="4" type="ORF">DSM25559_4879</name>
</gene>
<dbReference type="SUPFAM" id="SSF109854">
    <property type="entry name" value="DinB/YfiT-like putative metalloenzymes"/>
    <property type="match status" value="1"/>
</dbReference>
<reference evidence="5" key="1">
    <citation type="submission" date="2016-10" db="EMBL/GenBank/DDBJ databases">
        <authorList>
            <person name="Wibberg D."/>
        </authorList>
    </citation>
    <scope>NUCLEOTIDE SEQUENCE [LARGE SCALE GENOMIC DNA]</scope>
</reference>
<evidence type="ECO:0000259" key="3">
    <source>
        <dbReference type="Pfam" id="PF11716"/>
    </source>
</evidence>
<feature type="region of interest" description="Disordered" evidence="1">
    <location>
        <begin position="1"/>
        <end position="23"/>
    </location>
</feature>
<dbReference type="GO" id="GO:0016853">
    <property type="term" value="F:isomerase activity"/>
    <property type="evidence" value="ECO:0007669"/>
    <property type="project" value="UniProtKB-KW"/>
</dbReference>
<evidence type="ECO:0000313" key="5">
    <source>
        <dbReference type="Proteomes" id="UP000187891"/>
    </source>
</evidence>
<dbReference type="InterPro" id="IPR036527">
    <property type="entry name" value="SCP2_sterol-bd_dom_sf"/>
</dbReference>
<name>A0A1R3U777_9HYPH</name>
<dbReference type="Proteomes" id="UP000187891">
    <property type="component" value="Unassembled WGS sequence"/>
</dbReference>
<dbReference type="GO" id="GO:0046872">
    <property type="term" value="F:metal ion binding"/>
    <property type="evidence" value="ECO:0007669"/>
    <property type="project" value="InterPro"/>
</dbReference>
<dbReference type="Gene3D" id="1.20.120.450">
    <property type="entry name" value="dinb family like domain"/>
    <property type="match status" value="1"/>
</dbReference>
<dbReference type="NCBIfam" id="TIGR03083">
    <property type="entry name" value="maleylpyruvate isomerase family mycothiol-dependent enzyme"/>
    <property type="match status" value="1"/>
</dbReference>
<evidence type="ECO:0000259" key="2">
    <source>
        <dbReference type="Pfam" id="PF07398"/>
    </source>
</evidence>
<sequence length="257" mass="28617">MAQSIEEAHDALRERQGEGARYDAVEAPGTDLALARLGSAYFFRKLNELTDAELDRPSLVPGWSRRHLIADIGYQARRLARLVEAARSLRREESLDEPDAQNEDVDFGASLPAHALRYLYRHSQVHLDVEWRDLDAAGWLFTVRSLRGDMVPVAETPRLRSRAIWLAAVDLDNGGSFRDFPNSVTDSLLEDVAVNLHRGPAIPSVRLLRSDRSDAVIVGSGECVVSGTSSDLLRWLSGRGARRISGDKAGFEPTFWR</sequence>
<evidence type="ECO:0000256" key="1">
    <source>
        <dbReference type="SAM" id="MobiDB-lite"/>
    </source>
</evidence>
<accession>A0A1R3U777</accession>
<dbReference type="InterPro" id="IPR010872">
    <property type="entry name" value="MDMPI_C-term_domain"/>
</dbReference>
<evidence type="ECO:0000313" key="4">
    <source>
        <dbReference type="EMBL" id="SCX35277.1"/>
    </source>
</evidence>